<reference key="2">
    <citation type="submission" date="2011-08" db="EMBL/GenBank/DDBJ databases">
        <title>Genome sequence of Naumovozyma castellii.</title>
        <authorList>
            <person name="Gordon J.L."/>
            <person name="Armisen D."/>
            <person name="Proux-Wera E."/>
            <person name="OhEigeartaigh S.S."/>
            <person name="Byrne K.P."/>
            <person name="Wolfe K.H."/>
        </authorList>
    </citation>
    <scope>NUCLEOTIDE SEQUENCE</scope>
    <source>
        <strain>Type strain:CBS 4309</strain>
    </source>
</reference>
<proteinExistence type="predicted"/>
<dbReference type="InParanoid" id="G0V844"/>
<evidence type="ECO:0000313" key="3">
    <source>
        <dbReference type="EMBL" id="CCC67642.1"/>
    </source>
</evidence>
<dbReference type="HOGENOM" id="CLU_125052_1_0_1"/>
<dbReference type="PANTHER" id="PTHR28219:SF1">
    <property type="entry name" value="UPF0642 PROTEIN YBL028C"/>
    <property type="match status" value="1"/>
</dbReference>
<feature type="compositionally biased region" description="Basic residues" evidence="1">
    <location>
        <begin position="89"/>
        <end position="110"/>
    </location>
</feature>
<evidence type="ECO:0000256" key="1">
    <source>
        <dbReference type="SAM" id="MobiDB-lite"/>
    </source>
</evidence>
<dbReference type="GO" id="GO:0030687">
    <property type="term" value="C:preribosome, large subunit precursor"/>
    <property type="evidence" value="ECO:0007669"/>
    <property type="project" value="TreeGrafter"/>
</dbReference>
<feature type="region of interest" description="Disordered" evidence="1">
    <location>
        <begin position="63"/>
        <end position="110"/>
    </location>
</feature>
<accession>G0V844</accession>
<organism evidence="3 4">
    <name type="scientific">Naumovozyma castellii</name>
    <name type="common">Yeast</name>
    <name type="synonym">Saccharomyces castellii</name>
    <dbReference type="NCBI Taxonomy" id="27288"/>
    <lineage>
        <taxon>Eukaryota</taxon>
        <taxon>Fungi</taxon>
        <taxon>Dikarya</taxon>
        <taxon>Ascomycota</taxon>
        <taxon>Saccharomycotina</taxon>
        <taxon>Saccharomycetes</taxon>
        <taxon>Saccharomycetales</taxon>
        <taxon>Saccharomycetaceae</taxon>
        <taxon>Naumovozyma</taxon>
    </lineage>
</organism>
<sequence length="110" mass="12571">MAKSLRAKSHLKAKSVKRHAVFQKIVDAREERIANKLKQGLIDQKMAKLKEQNGGDADAVMEIDAEGKTDEEKKSTETKKVSTSGWRDARHHNYKKNKSMKKKKGSFTRF</sequence>
<dbReference type="GeneID" id="96901121"/>
<keyword evidence="4" id="KW-1185">Reference proteome</keyword>
<dbReference type="KEGG" id="ncs:NCAS_0A10840"/>
<feature type="compositionally biased region" description="Basic and acidic residues" evidence="1">
    <location>
        <begin position="65"/>
        <end position="80"/>
    </location>
</feature>
<dbReference type="Pfam" id="PF10338">
    <property type="entry name" value="YBL028C_N"/>
    <property type="match status" value="1"/>
</dbReference>
<dbReference type="OrthoDB" id="4087970at2759"/>
<dbReference type="EMBL" id="HE576752">
    <property type="protein sequence ID" value="CCC67642.1"/>
    <property type="molecule type" value="Genomic_DNA"/>
</dbReference>
<dbReference type="AlphaFoldDB" id="G0V844"/>
<dbReference type="OMA" id="GWRDARH"/>
<dbReference type="eggNOG" id="ENOG502S5RC">
    <property type="taxonomic scope" value="Eukaryota"/>
</dbReference>
<dbReference type="PANTHER" id="PTHR28219">
    <property type="entry name" value="UPF0642 PROTEIN YBL028C"/>
    <property type="match status" value="1"/>
</dbReference>
<evidence type="ECO:0000313" key="4">
    <source>
        <dbReference type="Proteomes" id="UP000001640"/>
    </source>
</evidence>
<name>G0V844_NAUCA</name>
<dbReference type="RefSeq" id="XP_003674023.1">
    <property type="nucleotide sequence ID" value="XM_003673975.1"/>
</dbReference>
<evidence type="ECO:0000259" key="2">
    <source>
        <dbReference type="Pfam" id="PF10338"/>
    </source>
</evidence>
<dbReference type="STRING" id="1064592.G0V844"/>
<gene>
    <name evidence="3" type="primary">NCAS0A10840</name>
    <name evidence="3" type="ordered locus">NCAS_0A10840</name>
</gene>
<dbReference type="FunCoup" id="G0V844">
    <property type="interactions" value="111"/>
</dbReference>
<reference evidence="3 4" key="1">
    <citation type="journal article" date="2011" name="Proc. Natl. Acad. Sci. U.S.A.">
        <title>Evolutionary erosion of yeast sex chromosomes by mating-type switching accidents.</title>
        <authorList>
            <person name="Gordon J.L."/>
            <person name="Armisen D."/>
            <person name="Proux-Wera E."/>
            <person name="Oheigeartaigh S.S."/>
            <person name="Byrne K.P."/>
            <person name="Wolfe K.H."/>
        </authorList>
    </citation>
    <scope>NUCLEOTIDE SEQUENCE [LARGE SCALE GENOMIC DNA]</scope>
    <source>
        <strain evidence="4">ATCC 76901 / BCRC 22586 / CBS 4309 / NBRC 1992 / NRRL Y-12630</strain>
    </source>
</reference>
<feature type="domain" description="DUF2423" evidence="2">
    <location>
        <begin position="1"/>
        <end position="44"/>
    </location>
</feature>
<dbReference type="InterPro" id="IPR019434">
    <property type="entry name" value="DUF2423"/>
</dbReference>
<dbReference type="Proteomes" id="UP000001640">
    <property type="component" value="Chromosome 1"/>
</dbReference>
<protein>
    <recommendedName>
        <fullName evidence="2">DUF2423 domain-containing protein</fullName>
    </recommendedName>
</protein>